<reference evidence="6 7" key="1">
    <citation type="submission" date="2021-02" db="EMBL/GenBank/DDBJ databases">
        <title>Variation within the Batrachochytrium salamandrivorans European outbreak.</title>
        <authorList>
            <person name="Kelly M."/>
            <person name="Pasmans F."/>
            <person name="Shea T.P."/>
            <person name="Munoz J.F."/>
            <person name="Carranza S."/>
            <person name="Cuomo C.A."/>
            <person name="Martel A."/>
        </authorList>
    </citation>
    <scope>NUCLEOTIDE SEQUENCE [LARGE SCALE GENOMIC DNA]</scope>
    <source>
        <strain evidence="6 7">AMFP18/2</strain>
    </source>
</reference>
<feature type="region of interest" description="Disordered" evidence="4">
    <location>
        <begin position="1"/>
        <end position="29"/>
    </location>
</feature>
<name>A0ABQ8FJR5_9FUNG</name>
<feature type="region of interest" description="Disordered" evidence="4">
    <location>
        <begin position="1243"/>
        <end position="1368"/>
    </location>
</feature>
<feature type="compositionally biased region" description="Polar residues" evidence="4">
    <location>
        <begin position="831"/>
        <end position="863"/>
    </location>
</feature>
<keyword evidence="2" id="KW-0539">Nucleus</keyword>
<comment type="caution">
    <text evidence="6">The sequence shown here is derived from an EMBL/GenBank/DDBJ whole genome shotgun (WGS) entry which is preliminary data.</text>
</comment>
<feature type="coiled-coil region" evidence="3">
    <location>
        <begin position="769"/>
        <end position="796"/>
    </location>
</feature>
<evidence type="ECO:0000256" key="2">
    <source>
        <dbReference type="ARBA" id="ARBA00023242"/>
    </source>
</evidence>
<feature type="compositionally biased region" description="Low complexity" evidence="4">
    <location>
        <begin position="1309"/>
        <end position="1332"/>
    </location>
</feature>
<feature type="compositionally biased region" description="Low complexity" evidence="4">
    <location>
        <begin position="194"/>
        <end position="207"/>
    </location>
</feature>
<feature type="compositionally biased region" description="Polar residues" evidence="4">
    <location>
        <begin position="1260"/>
        <end position="1274"/>
    </location>
</feature>
<feature type="compositionally biased region" description="Polar residues" evidence="4">
    <location>
        <begin position="1"/>
        <end position="11"/>
    </location>
</feature>
<sequence>MQPGTAATSSARQKKADHRSLEQRQSPLATATIGTSTAIGAATALTALADAVVAAAALEKVASTTKTAVSDKQQYSDVISLSSGDDDQMSHQQQSSSSVIQPSLLQPSIQQHQSSHRPYSSHTPPRQNLHPPGQDSLSSEHRHYVHGHHHHTQPPLQPPPFQHYEHQRPPPPPPPPHAYPHEQHQYESHRNYHHNSYSNNQYQSHHNPLSDYHYPHYPPPPSSPMNLSTRPVLVDPPQAAYHHHKPTVVQHTSTHTLFQHPADQQSWSYNYPYSNRYYNDDRGHILYPPPGAGIKPAISNQEHEMNGRSSAVGYDHSHPYSKVPYDERQRNREHGVDSREPTSVYGPPQGRSFDWHQQRHSAGRSSPTPGRSSPLSSSHQRQYNGGHYNRSFEYAPPQPTSYYPQQQSSNRQSTRTHYGLPTPWGSTTSYDQSYYTHSHTAASDLNQDTLLTISPSAALRNESQPFPQTQDVYQSTSTSLPDNYHDQTHVQEYAPKSALKQTKLPFFLHMDGGPAPSSFSYFDPSYPNSDNINMTDTNHRNISTSSTRPLISDDSHYQSKLLPAARPKPKPFIMDDLDDDIVSLGLQVDLVGLTPLLIPPPPSPSPSAADSPSVVISGTTPRLTPSSIMDLLSVLQFLDAFGPDLLLMKLDSNFSLGWVSGAMLQPGIRFEDIFEIFFQVVRFLENDVPGDYILLQSYICEYVREFIPETSLKLRLFDLPDVPADAFVAILIQLISWITEADSFRRHFGTIDTTCAALRKTCMERSSRIYQLQEQFNKLKSDMDAIETQMESTLNELDRGEAPKQDVAEIVVDITVLTSDSTDNIGRDNNLDSSKQSFDVPSDVNSPTGTVNSEEPTSGAANTLSRAEIRKQSLARAELNREYMNKLRDDLASLQKNYQSLLEESDRRKKSVERLETLNEHSGRRLLTLMGAIKGTGDFLLGTDRYGRAYWWIVVEPGSTDIKVEDKPLDEMDVAPPSVDHPTLTPPASAKPNFGILVEHHFSLYEGDDLDLATDSTDWSYFLSLADIYTFISTLCVRGVRERTLRANLIRKFADMKLPSSNDEDPDFERHSRDDFEGFADAILTFGKWLCDVTGALPTPSDSVAVMNISSVVDTASPKWPVLPSPFCLRFGETARAIFFKLVRLCNVGEDNIEQIEKENSCGVKDMSAILTQWWSDSKLSYISLTQLEAVQSIRTLSHFYEWCVNVISDVQDEIIDSRETQAALRERKRLEAQREQIRIESATHFTRSGRRVAPPTWIQGGNSNPSAAFAQSNTILPTPTLPTTLPTTTPITTPITTPTTPTPPPTTTIPSTTTSSSLYPISESISSSNLDISKEEDITNDTPAGEMDHSHVSSSAMDSDGEDSADVSTLSILPAQPCYTAKTDDSCDEVSSTVSGHLRSKEVLKAAPISDTVVTRESGVRTSERKRKPILRPSSLPEVDRSLRQKTSTKLQKNDLLYSGKRRPRASKSPIKSGEEVPNSEIQTTPLAAEKSSRKKQKLILSQISKTPKQSDMVTEGDLGSNSDSTPRLRKSLRKRPTKPL</sequence>
<protein>
    <recommendedName>
        <fullName evidence="5">WHIM2 domain-containing protein</fullName>
    </recommendedName>
</protein>
<feature type="compositionally biased region" description="Basic and acidic residues" evidence="4">
    <location>
        <begin position="324"/>
        <end position="340"/>
    </location>
</feature>
<feature type="compositionally biased region" description="Polar residues" evidence="4">
    <location>
        <begin position="109"/>
        <end position="126"/>
    </location>
</feature>
<feature type="region of interest" description="Disordered" evidence="4">
    <location>
        <begin position="293"/>
        <end position="424"/>
    </location>
</feature>
<dbReference type="Pfam" id="PF15613">
    <property type="entry name" value="WSD"/>
    <property type="match status" value="1"/>
</dbReference>
<feature type="compositionally biased region" description="Low complexity" evidence="4">
    <location>
        <begin position="1275"/>
        <end position="1300"/>
    </location>
</feature>
<evidence type="ECO:0000313" key="6">
    <source>
        <dbReference type="EMBL" id="KAH6599492.1"/>
    </source>
</evidence>
<gene>
    <name evidence="6" type="ORF">BASA50_003004</name>
</gene>
<keyword evidence="3" id="KW-0175">Coiled coil</keyword>
<keyword evidence="7" id="KW-1185">Reference proteome</keyword>
<feature type="region of interest" description="Disordered" evidence="4">
    <location>
        <begin position="1414"/>
        <end position="1542"/>
    </location>
</feature>
<feature type="compositionally biased region" description="Pro residues" evidence="4">
    <location>
        <begin position="169"/>
        <end position="178"/>
    </location>
</feature>
<organism evidence="6 7">
    <name type="scientific">Batrachochytrium salamandrivorans</name>
    <dbReference type="NCBI Taxonomy" id="1357716"/>
    <lineage>
        <taxon>Eukaryota</taxon>
        <taxon>Fungi</taxon>
        <taxon>Fungi incertae sedis</taxon>
        <taxon>Chytridiomycota</taxon>
        <taxon>Chytridiomycota incertae sedis</taxon>
        <taxon>Chytridiomycetes</taxon>
        <taxon>Rhizophydiales</taxon>
        <taxon>Rhizophydiales incertae sedis</taxon>
        <taxon>Batrachochytrium</taxon>
    </lineage>
</organism>
<dbReference type="InterPro" id="IPR028941">
    <property type="entry name" value="WHIM2_dom"/>
</dbReference>
<evidence type="ECO:0000256" key="1">
    <source>
        <dbReference type="ARBA" id="ARBA00004123"/>
    </source>
</evidence>
<evidence type="ECO:0000259" key="5">
    <source>
        <dbReference type="Pfam" id="PF15613"/>
    </source>
</evidence>
<feature type="compositionally biased region" description="Basic residues" evidence="4">
    <location>
        <begin position="1529"/>
        <end position="1542"/>
    </location>
</feature>
<proteinExistence type="predicted"/>
<feature type="region of interest" description="Disordered" evidence="4">
    <location>
        <begin position="823"/>
        <end position="863"/>
    </location>
</feature>
<evidence type="ECO:0000313" key="7">
    <source>
        <dbReference type="Proteomes" id="UP001648503"/>
    </source>
</evidence>
<feature type="compositionally biased region" description="Low complexity" evidence="4">
    <location>
        <begin position="90"/>
        <end position="108"/>
    </location>
</feature>
<feature type="compositionally biased region" description="Basic residues" evidence="4">
    <location>
        <begin position="143"/>
        <end position="152"/>
    </location>
</feature>
<feature type="compositionally biased region" description="Low complexity" evidence="4">
    <location>
        <begin position="363"/>
        <end position="378"/>
    </location>
</feature>
<comment type="subcellular location">
    <subcellularLocation>
        <location evidence="1">Nucleus</location>
    </subcellularLocation>
</comment>
<feature type="compositionally biased region" description="Basic and acidic residues" evidence="4">
    <location>
        <begin position="179"/>
        <end position="190"/>
    </location>
</feature>
<feature type="compositionally biased region" description="Low complexity" evidence="4">
    <location>
        <begin position="400"/>
        <end position="416"/>
    </location>
</feature>
<evidence type="ECO:0000256" key="3">
    <source>
        <dbReference type="SAM" id="Coils"/>
    </source>
</evidence>
<feature type="compositionally biased region" description="Polar residues" evidence="4">
    <location>
        <begin position="1501"/>
        <end position="1514"/>
    </location>
</feature>
<feature type="region of interest" description="Disordered" evidence="4">
    <location>
        <begin position="80"/>
        <end position="224"/>
    </location>
</feature>
<dbReference type="Proteomes" id="UP001648503">
    <property type="component" value="Unassembled WGS sequence"/>
</dbReference>
<feature type="domain" description="WHIM2" evidence="5">
    <location>
        <begin position="941"/>
        <end position="1051"/>
    </location>
</feature>
<accession>A0ABQ8FJR5</accession>
<dbReference type="EMBL" id="JAFCIX010000064">
    <property type="protein sequence ID" value="KAH6599492.1"/>
    <property type="molecule type" value="Genomic_DNA"/>
</dbReference>
<evidence type="ECO:0000256" key="4">
    <source>
        <dbReference type="SAM" id="MobiDB-lite"/>
    </source>
</evidence>